<feature type="compositionally biased region" description="Low complexity" evidence="1">
    <location>
        <begin position="18"/>
        <end position="41"/>
    </location>
</feature>
<reference evidence="2 3" key="1">
    <citation type="journal article" date="2012" name="Genome Biol.">
        <title>Genome and low-iron response of an oceanic diatom adapted to chronic iron limitation.</title>
        <authorList>
            <person name="Lommer M."/>
            <person name="Specht M."/>
            <person name="Roy A.S."/>
            <person name="Kraemer L."/>
            <person name="Andreson R."/>
            <person name="Gutowska M.A."/>
            <person name="Wolf J."/>
            <person name="Bergner S.V."/>
            <person name="Schilhabel M.B."/>
            <person name="Klostermeier U.C."/>
            <person name="Beiko R.G."/>
            <person name="Rosenstiel P."/>
            <person name="Hippler M."/>
            <person name="Laroche J."/>
        </authorList>
    </citation>
    <scope>NUCLEOTIDE SEQUENCE [LARGE SCALE GENOMIC DNA]</scope>
    <source>
        <strain evidence="2 3">CCMP1005</strain>
    </source>
</reference>
<evidence type="ECO:0000313" key="3">
    <source>
        <dbReference type="Proteomes" id="UP000266841"/>
    </source>
</evidence>
<proteinExistence type="predicted"/>
<dbReference type="Proteomes" id="UP000266841">
    <property type="component" value="Unassembled WGS sequence"/>
</dbReference>
<comment type="caution">
    <text evidence="2">The sequence shown here is derived from an EMBL/GenBank/DDBJ whole genome shotgun (WGS) entry which is preliminary data.</text>
</comment>
<feature type="region of interest" description="Disordered" evidence="1">
    <location>
        <begin position="1"/>
        <end position="60"/>
    </location>
</feature>
<dbReference type="EMBL" id="AGNL01033381">
    <property type="protein sequence ID" value="EJK55718.1"/>
    <property type="molecule type" value="Genomic_DNA"/>
</dbReference>
<keyword evidence="3" id="KW-1185">Reference proteome</keyword>
<dbReference type="PANTHER" id="PTHR43642">
    <property type="entry name" value="HYBRID SIGNAL TRANSDUCTION HISTIDINE KINASE G"/>
    <property type="match status" value="1"/>
</dbReference>
<dbReference type="AlphaFoldDB" id="K0RPP3"/>
<feature type="non-terminal residue" evidence="2">
    <location>
        <position position="302"/>
    </location>
</feature>
<evidence type="ECO:0000313" key="2">
    <source>
        <dbReference type="EMBL" id="EJK55718.1"/>
    </source>
</evidence>
<gene>
    <name evidence="2" type="ORF">THAOC_24519</name>
</gene>
<name>K0RPP3_THAOC</name>
<sequence>MGSSRSSSSILCRSPEEASGSGSRSKSTQSAAAHHSSSNESNESERYITASMVSRSRPDRLEEARDYWTIPSTTDTEARGEGSLGDICNGSATYDTIGLRFDDIPTLGGVARDATKSVGGVSEITAPRHYIPTPSISVPQEKNLTDSMIKANSTPRANLLAGLKAADHPGQYVTAAEYLALGRKQIEPRGWETNKPLTLQLYSEGASLAYRTGDTNTMNVLLDEALSRTDLTVMEKFRAYEIKILARHSADQYHEALALGLGVRKQLGLPVLIDKPRSMVSVVIEYIKTKRALGKRTAEELA</sequence>
<protein>
    <submittedName>
        <fullName evidence="2">Uncharacterized protein</fullName>
    </submittedName>
</protein>
<accession>K0RPP3</accession>
<organism evidence="2 3">
    <name type="scientific">Thalassiosira oceanica</name>
    <name type="common">Marine diatom</name>
    <dbReference type="NCBI Taxonomy" id="159749"/>
    <lineage>
        <taxon>Eukaryota</taxon>
        <taxon>Sar</taxon>
        <taxon>Stramenopiles</taxon>
        <taxon>Ochrophyta</taxon>
        <taxon>Bacillariophyta</taxon>
        <taxon>Coscinodiscophyceae</taxon>
        <taxon>Thalassiosirophycidae</taxon>
        <taxon>Thalassiosirales</taxon>
        <taxon>Thalassiosiraceae</taxon>
        <taxon>Thalassiosira</taxon>
    </lineage>
</organism>
<evidence type="ECO:0000256" key="1">
    <source>
        <dbReference type="SAM" id="MobiDB-lite"/>
    </source>
</evidence>
<dbReference type="PANTHER" id="PTHR43642:SF1">
    <property type="entry name" value="HYBRID SIGNAL TRANSDUCTION HISTIDINE KINASE G"/>
    <property type="match status" value="1"/>
</dbReference>
<dbReference type="InterPro" id="IPR053159">
    <property type="entry name" value="Hybrid_Histidine_Kinase"/>
</dbReference>